<feature type="region of interest" description="Disordered" evidence="1">
    <location>
        <begin position="1"/>
        <end position="141"/>
    </location>
</feature>
<feature type="compositionally biased region" description="Basic residues" evidence="1">
    <location>
        <begin position="55"/>
        <end position="64"/>
    </location>
</feature>
<dbReference type="VEuPathDB" id="TriTrypDB:LMJLV39_030009800"/>
<feature type="compositionally biased region" description="Polar residues" evidence="1">
    <location>
        <begin position="109"/>
        <end position="121"/>
    </location>
</feature>
<proteinExistence type="predicted"/>
<feature type="compositionally biased region" description="Low complexity" evidence="1">
    <location>
        <begin position="455"/>
        <end position="474"/>
    </location>
</feature>
<reference evidence="2 3" key="2">
    <citation type="journal article" date="2005" name="Science">
        <title>The genome of the kinetoplastid parasite, Leishmania major.</title>
        <authorList>
            <person name="Ivens A.C."/>
            <person name="Peacock C.S."/>
            <person name="Worthey E.A."/>
            <person name="Murphy L."/>
            <person name="Aggarwal G."/>
            <person name="Berriman M."/>
            <person name="Sisk E."/>
            <person name="Rajandream M.A."/>
            <person name="Adlem E."/>
            <person name="Aert R."/>
            <person name="Anupama A."/>
            <person name="Apostolou Z."/>
            <person name="Attipoe P."/>
            <person name="Bason N."/>
            <person name="Bauser C."/>
            <person name="Beck A."/>
            <person name="Beverley S.M."/>
            <person name="Bianchettin G."/>
            <person name="Borzym K."/>
            <person name="Bothe G."/>
            <person name="Bruschi C.V."/>
            <person name="Collins M."/>
            <person name="Cadag E."/>
            <person name="Ciarloni L."/>
            <person name="Clayton C."/>
            <person name="Coulson R.M."/>
            <person name="Cronin A."/>
            <person name="Cruz A.K."/>
            <person name="Davies R.M."/>
            <person name="De Gaudenzi J."/>
            <person name="Dobson D.E."/>
            <person name="Duesterhoeft A."/>
            <person name="Fazelina G."/>
            <person name="Fosker N."/>
            <person name="Frasch A.C."/>
            <person name="Fraser A."/>
            <person name="Fuchs M."/>
            <person name="Gabel C."/>
            <person name="Goble A."/>
            <person name="Goffeau A."/>
            <person name="Harris D."/>
            <person name="Hertz-Fowler C."/>
            <person name="Hilbert H."/>
            <person name="Horn D."/>
            <person name="Huang Y."/>
            <person name="Klages S."/>
            <person name="Knights A."/>
            <person name="Kube M."/>
            <person name="Larke N."/>
            <person name="Litvin L."/>
            <person name="Lord A."/>
            <person name="Louie T."/>
            <person name="Marra M."/>
            <person name="Masuy D."/>
            <person name="Matthews K."/>
            <person name="Michaeli S."/>
            <person name="Mottram J.C."/>
            <person name="Muller-Auer S."/>
            <person name="Munden H."/>
            <person name="Nelson S."/>
            <person name="Norbertczak H."/>
            <person name="Oliver K."/>
            <person name="O'neil S."/>
            <person name="Pentony M."/>
            <person name="Pohl T.M."/>
            <person name="Price C."/>
            <person name="Purnelle B."/>
            <person name="Quail M.A."/>
            <person name="Rabbinowitsch E."/>
            <person name="Reinhardt R."/>
            <person name="Rieger M."/>
            <person name="Rinta J."/>
            <person name="Robben J."/>
            <person name="Robertson L."/>
            <person name="Ruiz J.C."/>
            <person name="Rutter S."/>
            <person name="Saunders D."/>
            <person name="Schafer M."/>
            <person name="Schein J."/>
            <person name="Schwartz D.C."/>
            <person name="Seeger K."/>
            <person name="Seyler A."/>
            <person name="Sharp S."/>
            <person name="Shin H."/>
            <person name="Sivam D."/>
            <person name="Squares R."/>
            <person name="Squares S."/>
            <person name="Tosato V."/>
            <person name="Vogt C."/>
            <person name="Volckaert G."/>
            <person name="Wambutt R."/>
            <person name="Warren T."/>
            <person name="Wedler H."/>
            <person name="Woodward J."/>
            <person name="Zhou S."/>
            <person name="Zimmermann W."/>
            <person name="Smith D.F."/>
            <person name="Blackwell J.M."/>
            <person name="Stuart K.D."/>
            <person name="Barrell B."/>
            <person name="Myler P.J."/>
        </authorList>
    </citation>
    <scope>NUCLEOTIDE SEQUENCE [LARGE SCALE GENOMIC DNA]</scope>
    <source>
        <strain evidence="3">MHOM/IL/81/Friedlin</strain>
    </source>
</reference>
<reference evidence="2 3" key="3">
    <citation type="journal article" date="2011" name="Genome Res.">
        <title>Chromosome and gene copy number variation allow major structural change between species and strains of Leishmania.</title>
        <authorList>
            <person name="Rogers M.B."/>
            <person name="Hilley J.D."/>
            <person name="Dickens N.J."/>
            <person name="Wilkes J."/>
            <person name="Bates P.A."/>
            <person name="Depledge D.P."/>
            <person name="Harris D."/>
            <person name="Her Y."/>
            <person name="Herzyk P."/>
            <person name="Imamura H."/>
            <person name="Otto T.D."/>
            <person name="Sanders M."/>
            <person name="Seeger K."/>
            <person name="Dujardin J.C."/>
            <person name="Berriman M."/>
            <person name="Smith D.F."/>
            <person name="Hertz-Fowler C."/>
            <person name="Mottram J.C."/>
        </authorList>
    </citation>
    <scope>NUCLEOTIDE SEQUENCE [LARGE SCALE GENOMIC DNA]</scope>
    <source>
        <strain evidence="3">MHOM/IL/81/Friedlin</strain>
    </source>
</reference>
<dbReference type="Proteomes" id="UP000000542">
    <property type="component" value="Chromosome 3"/>
</dbReference>
<dbReference type="VEuPathDB" id="TriTrypDB:LmjF.03.0460"/>
<feature type="compositionally biased region" description="Polar residues" evidence="1">
    <location>
        <begin position="11"/>
        <end position="26"/>
    </location>
</feature>
<organism evidence="2 3">
    <name type="scientific">Leishmania major</name>
    <dbReference type="NCBI Taxonomy" id="5664"/>
    <lineage>
        <taxon>Eukaryota</taxon>
        <taxon>Discoba</taxon>
        <taxon>Euglenozoa</taxon>
        <taxon>Kinetoplastea</taxon>
        <taxon>Metakinetoplastina</taxon>
        <taxon>Trypanosomatida</taxon>
        <taxon>Trypanosomatidae</taxon>
        <taxon>Leishmaniinae</taxon>
        <taxon>Leishmania</taxon>
    </lineage>
</organism>
<dbReference type="VEuPathDB" id="TriTrypDB:LMJFC_030009500"/>
<dbReference type="VEuPathDB" id="TriTrypDB:LMJSD75_030009800"/>
<keyword evidence="3" id="KW-1185">Reference proteome</keyword>
<dbReference type="KEGG" id="lma:LMJF_03_0460"/>
<gene>
    <name evidence="2" type="ORF">LMJF_03_0460</name>
</gene>
<protein>
    <submittedName>
        <fullName evidence="2">Uncharacterized protein</fullName>
    </submittedName>
</protein>
<feature type="region of interest" description="Disordered" evidence="1">
    <location>
        <begin position="190"/>
        <end position="243"/>
    </location>
</feature>
<feature type="region of interest" description="Disordered" evidence="1">
    <location>
        <begin position="156"/>
        <end position="175"/>
    </location>
</feature>
<feature type="compositionally biased region" description="Basic and acidic residues" evidence="1">
    <location>
        <begin position="1"/>
        <end position="10"/>
    </location>
</feature>
<dbReference type="eggNOG" id="ENOG502SI8M">
    <property type="taxonomic scope" value="Eukaryota"/>
</dbReference>
<feature type="compositionally biased region" description="Basic residues" evidence="1">
    <location>
        <begin position="198"/>
        <end position="214"/>
    </location>
</feature>
<sequence length="1062" mass="112434">MLGRSAHETMRTSTLASWQPRGTDSALSLSPQQRPSPSLRSPPSTPQQRDGGRHPYPHHHRHQYQQRANQQQQQQRTPRAGAVAPPPYSDRSDAASAGELVSPLMRSPRVSSPLTSLLQHQQPHHRRYRSSLPAPPPLRSLTLSSDRVSLRLARAHAPHHQQRTHYVDQSGRTATRHAPPLSIAALEEHNSASATARHGPRAHNRRRTRGRSNVRLHLPAPVLSSNQTEDKAQPSTPVDQRIPAMVPPSYDMYNLDVPGAGMRAAAAAATHGAYASSSPTSQAHQLKTAQPQPQLLHTLKLVDGVWRVVVPPQQQPPTSGPQLQHCTAAHPHHGNPACHSPSNHSCDWCGGLDNGEAASATEAASPIRCRGANSPTYRTPTTTPFTAAGTPCGVSMSACGGEWRSPCLAAAKMWCHHQRYPLPCHARTTPASVAMRSSSVGLSDGVDMALSPVSTPARAPRTPRQQQQQQQPHLLHGRHGVHHHCDAHSLSVPSLASEEAYAMCGQCSTPHEADLAAGTPSSAVPGAAASVARRGYQQALVTPTIVIARATPATARDVLTGTTVPASRWGFTNSAAASTSVGPTLQHDNARTTLSSIDSVSAATAAADGGRGRAVAVHDDDDDDAALLHASSSAYLRYQRNADFLYAVDCADECETAAVPTARGDTALGNAFMLAAAQATAAMDSSVTVSRSASSSSPAPSSVYYSPQQFRVGDLQQSAPATATTTPALRMRQPHNWALYGQRVTHTVSQPSHAGGGSILHSCATVTPLRCSCRDAAGWAGPNVLTTPPSACCGAPGTGEGWRSPMQWNPRQARDDLEMEAVKHVAQFALAQVAATAAAAPSTGLSSVSLSPSYATVSWNTVAQEAVVAVSPSHARNASPAEEARDDSVSQYTVALDGEEAAAEWLELLLHYRDRENESGRIRRALVDAAATAQTPPEAGGSSNPSAAAAAVTAATTLSWWATSSLMREGFPSRGNGIALQQQQQQGRQRHHAGTLPAVSSPSMTTATRAALAPPPAQLCTAMSAHRAARTISRCVRHNVWRMRENERQRVSASVAARVAAR</sequence>
<evidence type="ECO:0000256" key="1">
    <source>
        <dbReference type="SAM" id="MobiDB-lite"/>
    </source>
</evidence>
<dbReference type="RefSeq" id="XP_003721722.1">
    <property type="nucleotide sequence ID" value="XM_003721674.1"/>
</dbReference>
<feature type="region of interest" description="Disordered" evidence="1">
    <location>
        <begin position="451"/>
        <end position="482"/>
    </location>
</feature>
<dbReference type="EMBL" id="FR796399">
    <property type="protein sequence ID" value="CBZ12008.1"/>
    <property type="molecule type" value="Genomic_DNA"/>
</dbReference>
<name>E9ACJ1_LEIMA</name>
<dbReference type="InParanoid" id="E9ACJ1"/>
<dbReference type="HOGENOM" id="CLU_289109_0_0_1"/>
<dbReference type="AlphaFoldDB" id="E9ACJ1"/>
<reference evidence="3" key="1">
    <citation type="journal article" date="2003" name="Nucleic Acids Res.">
        <title>Leishmania major chromosome 3 contains two long convergent polycistronic gene clusters separated by a tRNA gene.</title>
        <authorList>
            <person name="Worthey E.A."/>
            <person name="Martinez-Calvillo S."/>
            <person name="Schnaufer A."/>
            <person name="Aggarwal G."/>
            <person name="Cawthra J."/>
            <person name="Fazelinia G."/>
            <person name="Fong C."/>
            <person name="Fu G."/>
            <person name="Hassebrock M."/>
            <person name="Hixson G."/>
            <person name="Ivens A.C."/>
            <person name="Kiser P."/>
            <person name="Marsolini F."/>
            <person name="Rickel E."/>
            <person name="Salavati R."/>
            <person name="Sisk E."/>
            <person name="Sunkin S.M."/>
            <person name="Stuart K.D."/>
            <person name="Myler P.J."/>
        </authorList>
    </citation>
    <scope>NUCLEOTIDE SEQUENCE [LARGE SCALE GENOMIC DNA]</scope>
    <source>
        <strain evidence="3">MHOM/IL/81/Friedlin</strain>
    </source>
</reference>
<feature type="compositionally biased region" description="Low complexity" evidence="1">
    <location>
        <begin position="27"/>
        <end position="49"/>
    </location>
</feature>
<feature type="compositionally biased region" description="Low complexity" evidence="1">
    <location>
        <begin position="65"/>
        <end position="79"/>
    </location>
</feature>
<feature type="compositionally biased region" description="Polar residues" evidence="1">
    <location>
        <begin position="223"/>
        <end position="238"/>
    </location>
</feature>
<evidence type="ECO:0000313" key="2">
    <source>
        <dbReference type="EMBL" id="CBZ12008.1"/>
    </source>
</evidence>
<dbReference type="OMA" id="HYRDREN"/>
<feature type="region of interest" description="Disordered" evidence="1">
    <location>
        <begin position="979"/>
        <end position="1011"/>
    </location>
</feature>
<accession>E9ACJ1</accession>
<evidence type="ECO:0000313" key="3">
    <source>
        <dbReference type="Proteomes" id="UP000000542"/>
    </source>
</evidence>
<dbReference type="GeneID" id="12981490"/>